<dbReference type="GO" id="GO:0102559">
    <property type="term" value="F:peptide chain release factor N(5)-glutamine methyltransferase activity"/>
    <property type="evidence" value="ECO:0007669"/>
    <property type="project" value="UniProtKB-EC"/>
</dbReference>
<evidence type="ECO:0000259" key="6">
    <source>
        <dbReference type="Pfam" id="PF05175"/>
    </source>
</evidence>
<feature type="domain" description="Methyltransferase small" evidence="6">
    <location>
        <begin position="129"/>
        <end position="211"/>
    </location>
</feature>
<comment type="catalytic activity">
    <reaction evidence="4 5">
        <text>L-glutaminyl-[peptide chain release factor] + S-adenosyl-L-methionine = N(5)-methyl-L-glutaminyl-[peptide chain release factor] + S-adenosyl-L-homocysteine + H(+)</text>
        <dbReference type="Rhea" id="RHEA:42896"/>
        <dbReference type="Rhea" id="RHEA-COMP:10271"/>
        <dbReference type="Rhea" id="RHEA-COMP:10272"/>
        <dbReference type="ChEBI" id="CHEBI:15378"/>
        <dbReference type="ChEBI" id="CHEBI:30011"/>
        <dbReference type="ChEBI" id="CHEBI:57856"/>
        <dbReference type="ChEBI" id="CHEBI:59789"/>
        <dbReference type="ChEBI" id="CHEBI:61891"/>
        <dbReference type="EC" id="2.1.1.297"/>
    </reaction>
</comment>
<evidence type="ECO:0000256" key="2">
    <source>
        <dbReference type="ARBA" id="ARBA00022679"/>
    </source>
</evidence>
<keyword evidence="3 5" id="KW-0949">S-adenosyl-L-methionine</keyword>
<evidence type="ECO:0000259" key="7">
    <source>
        <dbReference type="Pfam" id="PF17827"/>
    </source>
</evidence>
<dbReference type="EMBL" id="LZRT01000113">
    <property type="protein sequence ID" value="OUM85044.1"/>
    <property type="molecule type" value="Genomic_DNA"/>
</dbReference>
<dbReference type="SUPFAM" id="SSF53335">
    <property type="entry name" value="S-adenosyl-L-methionine-dependent methyltransferases"/>
    <property type="match status" value="1"/>
</dbReference>
<dbReference type="InterPro" id="IPR029063">
    <property type="entry name" value="SAM-dependent_MTases_sf"/>
</dbReference>
<dbReference type="Proteomes" id="UP000196475">
    <property type="component" value="Unassembled WGS sequence"/>
</dbReference>
<sequence length="297" mass="33342">MGEAGRPEAAGVTVREALRWASSFFRGQVERPQRAAEMLLCGAGGWRREELFAEPEMPLTREQWAVFQEWVRRHRDGEPLQYILGEVSFYDMTFTVNRHVLIPRPETELLVEETLREVKAGWNAERPLRMADIGTGSGVIAITLARLHPRWEVWAVDCSAAALAVARENARRLGMEGQIHWLEGDFCQPLKEQGVWVDLLISNPPYVARSDLAALPAGVRDYEPRLALDGGEDGLDAYRRIIRDLPSVLLPGALVAFEVGIHQADEVCRMLKTAGFADCKARADLAGIPRFVFARWV</sequence>
<dbReference type="Pfam" id="PF05175">
    <property type="entry name" value="MTS"/>
    <property type="match status" value="1"/>
</dbReference>
<evidence type="ECO:0000313" key="9">
    <source>
        <dbReference type="Proteomes" id="UP000196475"/>
    </source>
</evidence>
<dbReference type="CDD" id="cd02440">
    <property type="entry name" value="AdoMet_MTases"/>
    <property type="match status" value="1"/>
</dbReference>
<dbReference type="GO" id="GO:0032259">
    <property type="term" value="P:methylation"/>
    <property type="evidence" value="ECO:0007669"/>
    <property type="project" value="UniProtKB-KW"/>
</dbReference>
<feature type="binding site" evidence="5">
    <location>
        <begin position="203"/>
        <end position="206"/>
    </location>
    <ligand>
        <name>substrate</name>
    </ligand>
</feature>
<feature type="binding site" evidence="5">
    <location>
        <begin position="134"/>
        <end position="138"/>
    </location>
    <ligand>
        <name>S-adenosyl-L-methionine</name>
        <dbReference type="ChEBI" id="CHEBI:59789"/>
    </ligand>
</feature>
<keyword evidence="2 5" id="KW-0808">Transferase</keyword>
<dbReference type="InterPro" id="IPR050320">
    <property type="entry name" value="N5-glutamine_MTase"/>
</dbReference>
<evidence type="ECO:0000256" key="5">
    <source>
        <dbReference type="HAMAP-Rule" id="MF_02126"/>
    </source>
</evidence>
<evidence type="ECO:0000256" key="3">
    <source>
        <dbReference type="ARBA" id="ARBA00022691"/>
    </source>
</evidence>
<evidence type="ECO:0000256" key="4">
    <source>
        <dbReference type="ARBA" id="ARBA00048391"/>
    </source>
</evidence>
<dbReference type="PANTHER" id="PTHR18895">
    <property type="entry name" value="HEMK METHYLTRANSFERASE"/>
    <property type="match status" value="1"/>
</dbReference>
<feature type="binding site" evidence="5">
    <location>
        <position position="203"/>
    </location>
    <ligand>
        <name>S-adenosyl-L-methionine</name>
        <dbReference type="ChEBI" id="CHEBI:59789"/>
    </ligand>
</feature>
<gene>
    <name evidence="5" type="primary">prmC</name>
    <name evidence="8" type="ORF">BAA01_10055</name>
</gene>
<evidence type="ECO:0000256" key="1">
    <source>
        <dbReference type="ARBA" id="ARBA00022603"/>
    </source>
</evidence>
<dbReference type="InterPro" id="IPR002052">
    <property type="entry name" value="DNA_methylase_N6_adenine_CS"/>
</dbReference>
<dbReference type="Gene3D" id="3.40.50.150">
    <property type="entry name" value="Vaccinia Virus protein VP39"/>
    <property type="match status" value="1"/>
</dbReference>
<dbReference type="HAMAP" id="MF_02126">
    <property type="entry name" value="RF_methyltr_PrmC"/>
    <property type="match status" value="1"/>
</dbReference>
<dbReference type="GO" id="GO:0003676">
    <property type="term" value="F:nucleic acid binding"/>
    <property type="evidence" value="ECO:0007669"/>
    <property type="project" value="InterPro"/>
</dbReference>
<accession>A0A1Y3PCZ5</accession>
<reference evidence="9" key="1">
    <citation type="submission" date="2016-06" db="EMBL/GenBank/DDBJ databases">
        <authorList>
            <person name="Nascimento L."/>
            <person name="Pereira R.V."/>
            <person name="Martins L.F."/>
            <person name="Quaggio R.B."/>
            <person name="Silva A.M."/>
            <person name="Setubal J.C."/>
        </authorList>
    </citation>
    <scope>NUCLEOTIDE SEQUENCE [LARGE SCALE GENOMIC DNA]</scope>
</reference>
<dbReference type="EC" id="2.1.1.297" evidence="5"/>
<comment type="function">
    <text evidence="5">Methylates the class 1 translation termination release factors RF1/PrfA and RF2/PrfB on the glutamine residue of the universally conserved GGQ motif.</text>
</comment>
<feature type="binding site" evidence="5">
    <location>
        <position position="186"/>
    </location>
    <ligand>
        <name>S-adenosyl-L-methionine</name>
        <dbReference type="ChEBI" id="CHEBI:59789"/>
    </ligand>
</feature>
<feature type="binding site" evidence="5">
    <location>
        <position position="157"/>
    </location>
    <ligand>
        <name>S-adenosyl-L-methionine</name>
        <dbReference type="ChEBI" id="CHEBI:59789"/>
    </ligand>
</feature>
<name>A0A1Y3PCZ5_9BACI</name>
<dbReference type="InterPro" id="IPR004556">
    <property type="entry name" value="HemK-like"/>
</dbReference>
<dbReference type="InterPro" id="IPR019874">
    <property type="entry name" value="RF_methyltr_PrmC"/>
</dbReference>
<dbReference type="Pfam" id="PF17827">
    <property type="entry name" value="PrmC_N"/>
    <property type="match status" value="1"/>
</dbReference>
<dbReference type="NCBIfam" id="TIGR00536">
    <property type="entry name" value="hemK_fam"/>
    <property type="match status" value="1"/>
</dbReference>
<comment type="similarity">
    <text evidence="5">Belongs to the protein N5-glutamine methyltransferase family. PrmC subfamily.</text>
</comment>
<dbReference type="InterPro" id="IPR007848">
    <property type="entry name" value="Small_mtfrase_dom"/>
</dbReference>
<keyword evidence="1 5" id="KW-0489">Methyltransferase</keyword>
<dbReference type="InterPro" id="IPR040758">
    <property type="entry name" value="PrmC_N"/>
</dbReference>
<dbReference type="NCBIfam" id="TIGR03534">
    <property type="entry name" value="RF_mod_PrmC"/>
    <property type="match status" value="1"/>
</dbReference>
<dbReference type="AlphaFoldDB" id="A0A1Y3PCZ5"/>
<organism evidence="8 9">
    <name type="scientific">Bacillus thermozeamaize</name>
    <dbReference type="NCBI Taxonomy" id="230954"/>
    <lineage>
        <taxon>Bacteria</taxon>
        <taxon>Bacillati</taxon>
        <taxon>Bacillota</taxon>
        <taxon>Bacilli</taxon>
        <taxon>Bacillales</taxon>
        <taxon>Bacillaceae</taxon>
        <taxon>Bacillus</taxon>
    </lineage>
</organism>
<dbReference type="PANTHER" id="PTHR18895:SF74">
    <property type="entry name" value="MTRF1L RELEASE FACTOR GLUTAMINE METHYLTRANSFERASE"/>
    <property type="match status" value="1"/>
</dbReference>
<dbReference type="PROSITE" id="PS00092">
    <property type="entry name" value="N6_MTASE"/>
    <property type="match status" value="1"/>
</dbReference>
<evidence type="ECO:0000313" key="8">
    <source>
        <dbReference type="EMBL" id="OUM85044.1"/>
    </source>
</evidence>
<dbReference type="Gene3D" id="1.10.8.10">
    <property type="entry name" value="DNA helicase RuvA subunit, C-terminal domain"/>
    <property type="match status" value="1"/>
</dbReference>
<protein>
    <recommendedName>
        <fullName evidence="5">Release factor glutamine methyltransferase</fullName>
        <shortName evidence="5">RF MTase</shortName>
        <ecNumber evidence="5">2.1.1.297</ecNumber>
    </recommendedName>
    <alternativeName>
        <fullName evidence="5">N5-glutamine methyltransferase PrmC</fullName>
    </alternativeName>
    <alternativeName>
        <fullName evidence="5">Protein-(glutamine-N5) MTase PrmC</fullName>
    </alternativeName>
    <alternativeName>
        <fullName evidence="5">Protein-glutamine N-methyltransferase PrmC</fullName>
    </alternativeName>
</protein>
<comment type="caution">
    <text evidence="8">The sequence shown here is derived from an EMBL/GenBank/DDBJ whole genome shotgun (WGS) entry which is preliminary data.</text>
</comment>
<proteinExistence type="inferred from homology"/>
<feature type="domain" description="Release factor glutamine methyltransferase N-terminal" evidence="7">
    <location>
        <begin position="16"/>
        <end position="85"/>
    </location>
</feature>